<proteinExistence type="predicted"/>
<name>A0A813IQ52_POLGL</name>
<dbReference type="AlphaFoldDB" id="A0A813IQ52"/>
<feature type="region of interest" description="Disordered" evidence="1">
    <location>
        <begin position="22"/>
        <end position="48"/>
    </location>
</feature>
<accession>A0A813IQ52</accession>
<dbReference type="EMBL" id="CAJNNW010012411">
    <property type="protein sequence ID" value="CAE8654237.1"/>
    <property type="molecule type" value="Genomic_DNA"/>
</dbReference>
<reference evidence="2" key="1">
    <citation type="submission" date="2021-02" db="EMBL/GenBank/DDBJ databases">
        <authorList>
            <person name="Dougan E. K."/>
            <person name="Rhodes N."/>
            <person name="Thang M."/>
            <person name="Chan C."/>
        </authorList>
    </citation>
    <scope>NUCLEOTIDE SEQUENCE</scope>
</reference>
<evidence type="ECO:0000256" key="1">
    <source>
        <dbReference type="SAM" id="MobiDB-lite"/>
    </source>
</evidence>
<evidence type="ECO:0000313" key="2">
    <source>
        <dbReference type="EMBL" id="CAE8654237.1"/>
    </source>
</evidence>
<protein>
    <submittedName>
        <fullName evidence="2">Uncharacterized protein</fullName>
    </submittedName>
</protein>
<gene>
    <name evidence="2" type="ORF">PGLA2088_LOCUS10911</name>
</gene>
<evidence type="ECO:0000313" key="3">
    <source>
        <dbReference type="Proteomes" id="UP000626109"/>
    </source>
</evidence>
<comment type="caution">
    <text evidence="2">The sequence shown here is derived from an EMBL/GenBank/DDBJ whole genome shotgun (WGS) entry which is preliminary data.</text>
</comment>
<dbReference type="Proteomes" id="UP000626109">
    <property type="component" value="Unassembled WGS sequence"/>
</dbReference>
<feature type="non-terminal residue" evidence="2">
    <location>
        <position position="429"/>
    </location>
</feature>
<sequence length="429" mass="45849">MSNMDCAGNGLAFLSTAMQGSPPAPVLQLPHPQHASCPPPGQGDVRQNPQQRGLLGLTAVGFGGFAALQVRARRWRGVAQSRRHLRAVAVTGMAETATAQEVTDCSASLGTMRAESPAIQSFLQAAGPEMEAAYMAMEPLQDGAGINSSGDDAFHPASLLNVFYNANLREGDLKFVTSKFTEPVVTWLVLAVVSYKAQDGGLCLACGLGRDSDSKNAKRLASQQLLDRIKLLDNNAGFFLQLPDNGQHVAAALKAFRKSLLSKVSIMAMSPFGKTWCALIVAREGKQQVRSFAAPASGKTWTESIFVAGQNLLIGLRRELQVPVGASDDPGTWALPSQEPVSPSALPSKNGKKQKSRPSGSFQPQRGPVTMDLAGLGSPEGEDLLFELLGSEPERQMRTDLLHKARQLARTRTAGDRAMNEEALLHDLN</sequence>
<organism evidence="2 3">
    <name type="scientific">Polarella glacialis</name>
    <name type="common">Dinoflagellate</name>
    <dbReference type="NCBI Taxonomy" id="89957"/>
    <lineage>
        <taxon>Eukaryota</taxon>
        <taxon>Sar</taxon>
        <taxon>Alveolata</taxon>
        <taxon>Dinophyceae</taxon>
        <taxon>Suessiales</taxon>
        <taxon>Suessiaceae</taxon>
        <taxon>Polarella</taxon>
    </lineage>
</organism>
<feature type="region of interest" description="Disordered" evidence="1">
    <location>
        <begin position="327"/>
        <end position="376"/>
    </location>
</feature>